<proteinExistence type="predicted"/>
<dbReference type="AlphaFoldDB" id="A0A510DY94"/>
<keyword evidence="3" id="KW-1185">Reference proteome</keyword>
<dbReference type="Gene3D" id="2.10.260.10">
    <property type="match status" value="1"/>
</dbReference>
<protein>
    <recommendedName>
        <fullName evidence="1">SpoVT-AbrB domain-containing protein</fullName>
    </recommendedName>
</protein>
<dbReference type="RefSeq" id="WP_054845774.1">
    <property type="nucleotide sequence ID" value="NZ_AP018929.1"/>
</dbReference>
<dbReference type="SUPFAM" id="SSF89447">
    <property type="entry name" value="AbrB/MazE/MraZ-like"/>
    <property type="match status" value="1"/>
</dbReference>
<reference evidence="2 3" key="1">
    <citation type="journal article" date="2020" name="Int. J. Syst. Evol. Microbiol.">
        <title>Sulfuracidifex tepidarius gen. nov., sp. nov. and transfer of Sulfolobus metallicus Huber and Stetter 1992 to the genus Sulfuracidifex as Sulfuracidifex metallicus comb. nov.</title>
        <authorList>
            <person name="Itoh T."/>
            <person name="Miura T."/>
            <person name="Sakai H.D."/>
            <person name="Kato S."/>
            <person name="Ohkuma M."/>
            <person name="Takashina T."/>
        </authorList>
    </citation>
    <scope>NUCLEOTIDE SEQUENCE [LARGE SCALE GENOMIC DNA]</scope>
    <source>
        <strain evidence="2 3">IC-006</strain>
    </source>
</reference>
<feature type="domain" description="SpoVT-AbrB" evidence="1">
    <location>
        <begin position="1"/>
        <end position="46"/>
    </location>
</feature>
<dbReference type="NCBIfam" id="TIGR01439">
    <property type="entry name" value="lp_hng_hel_AbrB"/>
    <property type="match status" value="1"/>
</dbReference>
<accession>A0A510DY94</accession>
<dbReference type="PANTHER" id="PTHR34860:SF6">
    <property type="entry name" value="REPRESSOR-LIKE PROTEIN SSO7C3"/>
    <property type="match status" value="1"/>
</dbReference>
<sequence>MEEVEVTRNYQTAIPYEARRKLGIEVVDKLIVTVEGDKMIIQKKKGDIASLNLTLGKKITDEEIDNINEAGENVGSNS</sequence>
<dbReference type="InterPro" id="IPR037914">
    <property type="entry name" value="SpoVT-AbrB_sf"/>
</dbReference>
<evidence type="ECO:0000259" key="1">
    <source>
        <dbReference type="PROSITE" id="PS51740"/>
    </source>
</evidence>
<dbReference type="GO" id="GO:0003677">
    <property type="term" value="F:DNA binding"/>
    <property type="evidence" value="ECO:0007669"/>
    <property type="project" value="InterPro"/>
</dbReference>
<dbReference type="PROSITE" id="PS51740">
    <property type="entry name" value="SPOVT_ABRB"/>
    <property type="match status" value="1"/>
</dbReference>
<dbReference type="Proteomes" id="UP000322983">
    <property type="component" value="Chromosome"/>
</dbReference>
<dbReference type="InterPro" id="IPR007159">
    <property type="entry name" value="SpoVT-AbrB_dom"/>
</dbReference>
<dbReference type="PANTHER" id="PTHR34860">
    <property type="entry name" value="REPRESSOR-LIKE PROTEIN SSO7C3"/>
    <property type="match status" value="1"/>
</dbReference>
<dbReference type="GeneID" id="41716236"/>
<dbReference type="InterPro" id="IPR052975">
    <property type="entry name" value="Repressor-like_regulatory"/>
</dbReference>
<evidence type="ECO:0000313" key="2">
    <source>
        <dbReference type="EMBL" id="BBG25202.1"/>
    </source>
</evidence>
<dbReference type="Pfam" id="PF04014">
    <property type="entry name" value="MazE_antitoxin"/>
    <property type="match status" value="1"/>
</dbReference>
<evidence type="ECO:0000313" key="3">
    <source>
        <dbReference type="Proteomes" id="UP000322983"/>
    </source>
</evidence>
<organism evidence="2 3">
    <name type="scientific">Sulfuracidifex tepidarius</name>
    <dbReference type="NCBI Taxonomy" id="1294262"/>
    <lineage>
        <taxon>Archaea</taxon>
        <taxon>Thermoproteota</taxon>
        <taxon>Thermoprotei</taxon>
        <taxon>Sulfolobales</taxon>
        <taxon>Sulfolobaceae</taxon>
        <taxon>Sulfuracidifex</taxon>
    </lineage>
</organism>
<dbReference type="SMART" id="SM00966">
    <property type="entry name" value="SpoVT_AbrB"/>
    <property type="match status" value="1"/>
</dbReference>
<dbReference type="STRING" id="1294262.GCA_001316085_01418"/>
<gene>
    <name evidence="2" type="ORF">IC006_2537</name>
</gene>
<dbReference type="KEGG" id="step:IC006_2537"/>
<name>A0A510DY94_9CREN</name>
<dbReference type="EMBL" id="AP018929">
    <property type="protein sequence ID" value="BBG25202.1"/>
    <property type="molecule type" value="Genomic_DNA"/>
</dbReference>
<dbReference type="OrthoDB" id="30861at2157"/>